<name>A0A1I1TSG2_9ACTN</name>
<dbReference type="AlphaFoldDB" id="A0A1I1TSG2"/>
<dbReference type="InterPro" id="IPR024524">
    <property type="entry name" value="DUF3800"/>
</dbReference>
<reference evidence="2" key="1">
    <citation type="submission" date="2016-10" db="EMBL/GenBank/DDBJ databases">
        <authorList>
            <person name="Varghese N."/>
            <person name="Submissions S."/>
        </authorList>
    </citation>
    <scope>NUCLEOTIDE SEQUENCE [LARGE SCALE GENOMIC DNA]</scope>
    <source>
        <strain evidence="2">DSM 45004</strain>
    </source>
</reference>
<evidence type="ECO:0000313" key="1">
    <source>
        <dbReference type="EMBL" id="SFD61305.1"/>
    </source>
</evidence>
<organism evidence="1 2">
    <name type="scientific">Actinopolyspora alba</name>
    <dbReference type="NCBI Taxonomy" id="673379"/>
    <lineage>
        <taxon>Bacteria</taxon>
        <taxon>Bacillati</taxon>
        <taxon>Actinomycetota</taxon>
        <taxon>Actinomycetes</taxon>
        <taxon>Actinopolysporales</taxon>
        <taxon>Actinopolysporaceae</taxon>
        <taxon>Actinopolyspora</taxon>
        <taxon>Actinopolyspora alba group</taxon>
    </lineage>
</organism>
<dbReference type="EMBL" id="FOMZ01000001">
    <property type="protein sequence ID" value="SFD61305.1"/>
    <property type="molecule type" value="Genomic_DNA"/>
</dbReference>
<keyword evidence="2" id="KW-1185">Reference proteome</keyword>
<dbReference type="Pfam" id="PF12686">
    <property type="entry name" value="DUF3800"/>
    <property type="match status" value="1"/>
</dbReference>
<evidence type="ECO:0008006" key="3">
    <source>
        <dbReference type="Google" id="ProtNLM"/>
    </source>
</evidence>
<protein>
    <recommendedName>
        <fullName evidence="3">DUF3800 domain-containing protein</fullName>
    </recommendedName>
</protein>
<gene>
    <name evidence="1" type="ORF">SAMN04487819_101299</name>
</gene>
<evidence type="ECO:0000313" key="2">
    <source>
        <dbReference type="Proteomes" id="UP000198716"/>
    </source>
</evidence>
<accession>A0A1I1TSG2</accession>
<proteinExistence type="predicted"/>
<dbReference type="Proteomes" id="UP000198716">
    <property type="component" value="Unassembled WGS sequence"/>
</dbReference>
<sequence length="272" mass="30349">MLSPGSRAPMPRTPSWAGKLPKVEVYVDETGDRGFGKNSSSFFAMTALMIPAESVSYARAVAAGLRYEIGTSRPLHWVEHFKPKRADRRRLATRMLASIPNVKTIHVITHKATVQFNEALRSDNEKFYNYTTRLLLERIALAAHGWHGGARLAILRLGSVRHMDHDGTVSYLNLVQNIPSPVHTPWEHIRWPPSWHGTSEYDGLQLADLHAGILSVALRGAPDDVRSAQLLIECGHQLHRANGKLLNCGVKIIGENDFVTNRSWWPSLLAST</sequence>